<dbReference type="InterPro" id="IPR016032">
    <property type="entry name" value="Sig_transdc_resp-reg_C-effctor"/>
</dbReference>
<protein>
    <submittedName>
        <fullName evidence="2">Helix-turn-helix transcriptional regulator</fullName>
    </submittedName>
</protein>
<organism evidence="2 3">
    <name type="scientific">Mariniflexile jejuense</name>
    <dbReference type="NCBI Taxonomy" id="1173582"/>
    <lineage>
        <taxon>Bacteria</taxon>
        <taxon>Pseudomonadati</taxon>
        <taxon>Bacteroidota</taxon>
        <taxon>Flavobacteriia</taxon>
        <taxon>Flavobacteriales</taxon>
        <taxon>Flavobacteriaceae</taxon>
        <taxon>Mariniflexile</taxon>
    </lineage>
</organism>
<keyword evidence="1" id="KW-0812">Transmembrane</keyword>
<evidence type="ECO:0000256" key="1">
    <source>
        <dbReference type="SAM" id="Phobius"/>
    </source>
</evidence>
<reference evidence="3" key="1">
    <citation type="journal article" date="2019" name="Int. J. Syst. Evol. Microbiol.">
        <title>The Global Catalogue of Microorganisms (GCM) 10K type strain sequencing project: providing services to taxonomists for standard genome sequencing and annotation.</title>
        <authorList>
            <consortium name="The Broad Institute Genomics Platform"/>
            <consortium name="The Broad Institute Genome Sequencing Center for Infectious Disease"/>
            <person name="Wu L."/>
            <person name="Ma J."/>
        </authorList>
    </citation>
    <scope>NUCLEOTIDE SEQUENCE [LARGE SCALE GENOMIC DNA]</scope>
    <source>
        <strain evidence="3">CCUG 62414</strain>
    </source>
</reference>
<evidence type="ECO:0000313" key="2">
    <source>
        <dbReference type="EMBL" id="MFD0988963.1"/>
    </source>
</evidence>
<dbReference type="RefSeq" id="WP_379924541.1">
    <property type="nucleotide sequence ID" value="NZ_JBHTJI010000001.1"/>
</dbReference>
<keyword evidence="1" id="KW-1133">Transmembrane helix</keyword>
<feature type="transmembrane region" description="Helical" evidence="1">
    <location>
        <begin position="342"/>
        <end position="365"/>
    </location>
</feature>
<dbReference type="InterPro" id="IPR036388">
    <property type="entry name" value="WH-like_DNA-bd_sf"/>
</dbReference>
<keyword evidence="1" id="KW-0472">Membrane</keyword>
<dbReference type="Gene3D" id="1.10.10.10">
    <property type="entry name" value="Winged helix-like DNA-binding domain superfamily/Winged helix DNA-binding domain"/>
    <property type="match status" value="1"/>
</dbReference>
<accession>A0ABW3JF14</accession>
<sequence>MLKSLNNNIKTKALFFVGFFILTITSYSQIVTNSDYTRFVDSAKIHSEKCSNKTQLFLDSIPEPLDETIAGRLADYYAVKALLHDEKSEYARTYQNYILAIKYADKEKNYKVAGNCSLELFAMLHYAKKDSLAFRFLNRANNYFKINNDKNGLIEVQQMHAYIEFSNRNYVKCNKLLLKNLNTYKSIKDDGYFYLFATYMLSSNYIKLNKLDKAYKYLKAFHSKKNDTTIAIYNYASFSAGINLSLAEHYLKVKQLDSTKHYLSKSEKLRSYMNNDLVRRYLNLHADVYKSIGNIDGAKSYLDSITHFENKLYNTNLEASFQINNVLENAETELETESNKKFWNGVLALLLFAILSFLGIFFLIYHKKNKNRLTTTEKEISNLSYLKTSNEKLTGKVLGLEEYIINLKKEVKGISKIHNEPEQREKIKELYKNLHHNSSILLDKGENHLELVNQLNVEFFNKIQSTYPQLNDSEVITCYYLFMGFKNKEIALFLNISVRALESKRYRISKKINLNTKKTALLDHIKETFNQTV</sequence>
<name>A0ABW3JF14_9FLAO</name>
<gene>
    <name evidence="2" type="ORF">ACFQ1R_02535</name>
</gene>
<proteinExistence type="predicted"/>
<evidence type="ECO:0000313" key="3">
    <source>
        <dbReference type="Proteomes" id="UP001597061"/>
    </source>
</evidence>
<dbReference type="Proteomes" id="UP001597061">
    <property type="component" value="Unassembled WGS sequence"/>
</dbReference>
<dbReference type="EMBL" id="JBHTJI010000001">
    <property type="protein sequence ID" value="MFD0988963.1"/>
    <property type="molecule type" value="Genomic_DNA"/>
</dbReference>
<dbReference type="SUPFAM" id="SSF46894">
    <property type="entry name" value="C-terminal effector domain of the bipartite response regulators"/>
    <property type="match status" value="1"/>
</dbReference>
<comment type="caution">
    <text evidence="2">The sequence shown here is derived from an EMBL/GenBank/DDBJ whole genome shotgun (WGS) entry which is preliminary data.</text>
</comment>
<keyword evidence="3" id="KW-1185">Reference proteome</keyword>